<keyword evidence="5" id="KW-0325">Glycoprotein</keyword>
<evidence type="ECO:0000256" key="2">
    <source>
        <dbReference type="ARBA" id="ARBA00008779"/>
    </source>
</evidence>
<dbReference type="GO" id="GO:0005539">
    <property type="term" value="F:glycosaminoglycan binding"/>
    <property type="evidence" value="ECO:0007669"/>
    <property type="project" value="TreeGrafter"/>
</dbReference>
<reference evidence="7" key="2">
    <citation type="submission" date="2022-10" db="EMBL/GenBank/DDBJ databases">
        <authorList>
            <consortium name="ENA_rothamsted_submissions"/>
            <consortium name="culmorum"/>
            <person name="King R."/>
        </authorList>
    </citation>
    <scope>NUCLEOTIDE SEQUENCE</scope>
</reference>
<dbReference type="PANTHER" id="PTHR43108:SF16">
    <property type="entry name" value="EXTRACELLULAR SULFATASE SULF-1 HOMOLOG"/>
    <property type="match status" value="1"/>
</dbReference>
<dbReference type="InterPro" id="IPR000917">
    <property type="entry name" value="Sulfatase_N"/>
</dbReference>
<dbReference type="PROSITE" id="PS00523">
    <property type="entry name" value="SULFATASE_1"/>
    <property type="match status" value="1"/>
</dbReference>
<evidence type="ECO:0000256" key="5">
    <source>
        <dbReference type="ARBA" id="ARBA00023180"/>
    </source>
</evidence>
<evidence type="ECO:0000256" key="1">
    <source>
        <dbReference type="ARBA" id="ARBA00001913"/>
    </source>
</evidence>
<dbReference type="InterPro" id="IPR024607">
    <property type="entry name" value="Sulfatase_CS"/>
</dbReference>
<reference evidence="7" key="1">
    <citation type="submission" date="2022-01" db="EMBL/GenBank/DDBJ databases">
        <authorList>
            <person name="King R."/>
        </authorList>
    </citation>
    <scope>NUCLEOTIDE SEQUENCE</scope>
</reference>
<evidence type="ECO:0000256" key="4">
    <source>
        <dbReference type="ARBA" id="ARBA00022801"/>
    </source>
</evidence>
<dbReference type="EMBL" id="OU896715">
    <property type="protein sequence ID" value="CAG9825369.1"/>
    <property type="molecule type" value="Genomic_DNA"/>
</dbReference>
<gene>
    <name evidence="7" type="ORF">PHAECO_LOCUS12307</name>
</gene>
<dbReference type="Gene3D" id="3.40.720.10">
    <property type="entry name" value="Alkaline Phosphatase, subunit A"/>
    <property type="match status" value="1"/>
</dbReference>
<keyword evidence="8" id="KW-1185">Reference proteome</keyword>
<dbReference type="SUPFAM" id="SSF53649">
    <property type="entry name" value="Alkaline phosphatase-like"/>
    <property type="match status" value="1"/>
</dbReference>
<accession>A0A9N9X5N7</accession>
<name>A0A9N9X5N7_PHACE</name>
<evidence type="ECO:0000256" key="3">
    <source>
        <dbReference type="ARBA" id="ARBA00022729"/>
    </source>
</evidence>
<dbReference type="InterPro" id="IPR017850">
    <property type="entry name" value="Alkaline_phosphatase_core_sf"/>
</dbReference>
<keyword evidence="4" id="KW-0378">Hydrolase</keyword>
<evidence type="ECO:0000313" key="7">
    <source>
        <dbReference type="EMBL" id="CAG9825369.1"/>
    </source>
</evidence>
<comment type="similarity">
    <text evidence="2">Belongs to the sulfatase family.</text>
</comment>
<dbReference type="OrthoDB" id="5964374at2759"/>
<protein>
    <recommendedName>
        <fullName evidence="6">Sulfatase N-terminal domain-containing protein</fullName>
    </recommendedName>
</protein>
<dbReference type="Pfam" id="PF00884">
    <property type="entry name" value="Sulfatase"/>
    <property type="match status" value="1"/>
</dbReference>
<dbReference type="GO" id="GO:0008449">
    <property type="term" value="F:N-acetylglucosamine-6-sulfatase activity"/>
    <property type="evidence" value="ECO:0007669"/>
    <property type="project" value="TreeGrafter"/>
</dbReference>
<proteinExistence type="inferred from homology"/>
<feature type="domain" description="Sulfatase N-terminal" evidence="6">
    <location>
        <begin position="88"/>
        <end position="173"/>
    </location>
</feature>
<organism evidence="7 8">
    <name type="scientific">Phaedon cochleariae</name>
    <name type="common">Mustard beetle</name>
    <dbReference type="NCBI Taxonomy" id="80249"/>
    <lineage>
        <taxon>Eukaryota</taxon>
        <taxon>Metazoa</taxon>
        <taxon>Ecdysozoa</taxon>
        <taxon>Arthropoda</taxon>
        <taxon>Hexapoda</taxon>
        <taxon>Insecta</taxon>
        <taxon>Pterygota</taxon>
        <taxon>Neoptera</taxon>
        <taxon>Endopterygota</taxon>
        <taxon>Coleoptera</taxon>
        <taxon>Polyphaga</taxon>
        <taxon>Cucujiformia</taxon>
        <taxon>Chrysomeloidea</taxon>
        <taxon>Chrysomelidae</taxon>
        <taxon>Chrysomelinae</taxon>
        <taxon>Chrysomelini</taxon>
        <taxon>Phaedon</taxon>
    </lineage>
</organism>
<keyword evidence="3" id="KW-0732">Signal</keyword>
<dbReference type="AlphaFoldDB" id="A0A9N9X5N7"/>
<evidence type="ECO:0000259" key="6">
    <source>
        <dbReference type="Pfam" id="PF00884"/>
    </source>
</evidence>
<evidence type="ECO:0000313" key="8">
    <source>
        <dbReference type="Proteomes" id="UP001153737"/>
    </source>
</evidence>
<dbReference type="PANTHER" id="PTHR43108">
    <property type="entry name" value="N-ACETYLGLUCOSAMINE-6-SULFATASE FAMILY MEMBER"/>
    <property type="match status" value="1"/>
</dbReference>
<comment type="cofactor">
    <cofactor evidence="1">
        <name>Ca(2+)</name>
        <dbReference type="ChEBI" id="CHEBI:29108"/>
    </cofactor>
</comment>
<dbReference type="Proteomes" id="UP001153737">
    <property type="component" value="Chromosome 9"/>
</dbReference>
<sequence length="200" mass="21946">MGRYSASPKQAPHGLNINEGWRKHTTFRGSGKGFSVPSGTHPIDGGLAIREDASENIKNNGFAELEHQECSENKALLLSSRSITHTKPNIILILTDDQDVELGSLAFMPKTLRSIRDHGAEFRHAYVTTPMCCPSRSSLLTGMYVHNHQVYTNNDNCSSTQWQATHETRSFATCLCHFVGSSMTGSSDKTVGPIPTNIVQ</sequence>